<keyword evidence="2" id="KW-1185">Reference proteome</keyword>
<protein>
    <submittedName>
        <fullName evidence="1">Uncharacterized protein</fullName>
    </submittedName>
</protein>
<evidence type="ECO:0000313" key="1">
    <source>
        <dbReference type="EMBL" id="KAI3796586.1"/>
    </source>
</evidence>
<evidence type="ECO:0000313" key="2">
    <source>
        <dbReference type="Proteomes" id="UP001056120"/>
    </source>
</evidence>
<gene>
    <name evidence="1" type="ORF">L1987_39264</name>
</gene>
<reference evidence="1 2" key="2">
    <citation type="journal article" date="2022" name="Mol. Ecol. Resour.">
        <title>The genomes of chicory, endive, great burdock and yacon provide insights into Asteraceae paleo-polyploidization history and plant inulin production.</title>
        <authorList>
            <person name="Fan W."/>
            <person name="Wang S."/>
            <person name="Wang H."/>
            <person name="Wang A."/>
            <person name="Jiang F."/>
            <person name="Liu H."/>
            <person name="Zhao H."/>
            <person name="Xu D."/>
            <person name="Zhang Y."/>
        </authorList>
    </citation>
    <scope>NUCLEOTIDE SEQUENCE [LARGE SCALE GENOMIC DNA]</scope>
    <source>
        <strain evidence="2">cv. Yunnan</strain>
        <tissue evidence="1">Leaves</tissue>
    </source>
</reference>
<proteinExistence type="predicted"/>
<name>A0ACB9HMV9_9ASTR</name>
<accession>A0ACB9HMV9</accession>
<dbReference type="EMBL" id="CM042029">
    <property type="protein sequence ID" value="KAI3796586.1"/>
    <property type="molecule type" value="Genomic_DNA"/>
</dbReference>
<dbReference type="Proteomes" id="UP001056120">
    <property type="component" value="Linkage Group LG12"/>
</dbReference>
<sequence length="111" mass="12213">MDLLDESSPYEAISSGLEDPTFINRGATGRHPSFQFIPSSPKNDSSHLSSPPLLEIQVIIVLLMTKEVASFYEGHFPAPRIVSLLIKTNVTFTSFNPLLKSMRYSATEAIG</sequence>
<comment type="caution">
    <text evidence="1">The sequence shown here is derived from an EMBL/GenBank/DDBJ whole genome shotgun (WGS) entry which is preliminary data.</text>
</comment>
<reference evidence="2" key="1">
    <citation type="journal article" date="2022" name="Mol. Ecol. Resour.">
        <title>The genomes of chicory, endive, great burdock and yacon provide insights into Asteraceae palaeo-polyploidization history and plant inulin production.</title>
        <authorList>
            <person name="Fan W."/>
            <person name="Wang S."/>
            <person name="Wang H."/>
            <person name="Wang A."/>
            <person name="Jiang F."/>
            <person name="Liu H."/>
            <person name="Zhao H."/>
            <person name="Xu D."/>
            <person name="Zhang Y."/>
        </authorList>
    </citation>
    <scope>NUCLEOTIDE SEQUENCE [LARGE SCALE GENOMIC DNA]</scope>
    <source>
        <strain evidence="2">cv. Yunnan</strain>
    </source>
</reference>
<organism evidence="1 2">
    <name type="scientific">Smallanthus sonchifolius</name>
    <dbReference type="NCBI Taxonomy" id="185202"/>
    <lineage>
        <taxon>Eukaryota</taxon>
        <taxon>Viridiplantae</taxon>
        <taxon>Streptophyta</taxon>
        <taxon>Embryophyta</taxon>
        <taxon>Tracheophyta</taxon>
        <taxon>Spermatophyta</taxon>
        <taxon>Magnoliopsida</taxon>
        <taxon>eudicotyledons</taxon>
        <taxon>Gunneridae</taxon>
        <taxon>Pentapetalae</taxon>
        <taxon>asterids</taxon>
        <taxon>campanulids</taxon>
        <taxon>Asterales</taxon>
        <taxon>Asteraceae</taxon>
        <taxon>Asteroideae</taxon>
        <taxon>Heliantheae alliance</taxon>
        <taxon>Millerieae</taxon>
        <taxon>Smallanthus</taxon>
    </lineage>
</organism>